<dbReference type="PANTHER" id="PTHR43877">
    <property type="entry name" value="AMINOALKYLPHOSPHONATE N-ACETYLTRANSFERASE-RELATED-RELATED"/>
    <property type="match status" value="1"/>
</dbReference>
<evidence type="ECO:0000313" key="5">
    <source>
        <dbReference type="Proteomes" id="UP000738431"/>
    </source>
</evidence>
<evidence type="ECO:0000259" key="3">
    <source>
        <dbReference type="PROSITE" id="PS51186"/>
    </source>
</evidence>
<dbReference type="PANTHER" id="PTHR43877:SF2">
    <property type="entry name" value="AMINOALKYLPHOSPHONATE N-ACETYLTRANSFERASE-RELATED"/>
    <property type="match status" value="1"/>
</dbReference>
<dbReference type="Pfam" id="PF00583">
    <property type="entry name" value="Acetyltransf_1"/>
    <property type="match status" value="1"/>
</dbReference>
<protein>
    <submittedName>
        <fullName evidence="4">GNAT family N-acetyltransferase</fullName>
    </submittedName>
</protein>
<dbReference type="EMBL" id="CP139781">
    <property type="protein sequence ID" value="WRQ85665.1"/>
    <property type="molecule type" value="Genomic_DNA"/>
</dbReference>
<proteinExistence type="predicted"/>
<dbReference type="CDD" id="cd04301">
    <property type="entry name" value="NAT_SF"/>
    <property type="match status" value="1"/>
</dbReference>
<feature type="domain" description="N-acetyltransferase" evidence="3">
    <location>
        <begin position="11"/>
        <end position="166"/>
    </location>
</feature>
<dbReference type="SUPFAM" id="SSF55729">
    <property type="entry name" value="Acyl-CoA N-acyltransferases (Nat)"/>
    <property type="match status" value="1"/>
</dbReference>
<gene>
    <name evidence="4" type="ORF">K1X11_012705</name>
</gene>
<evidence type="ECO:0000313" key="4">
    <source>
        <dbReference type="EMBL" id="WRQ85665.1"/>
    </source>
</evidence>
<keyword evidence="1" id="KW-0808">Transferase</keyword>
<dbReference type="PROSITE" id="PS51186">
    <property type="entry name" value="GNAT"/>
    <property type="match status" value="1"/>
</dbReference>
<keyword evidence="5" id="KW-1185">Reference proteome</keyword>
<sequence length="166" mass="17646">MSSSDESTVRVVLADLNDAGQAAEVLAMVDTYSQDAMGDGAPLRAEVRERLVEGLRAFPTTRVFLAYDGSQAVGVAVCFLGFSTFAAKPLLNLHDVCVAPSHRGRGVGRALLAGAEEQARAEGCCKLTLEVLDQNHRALRTYLAAGFKRYALQDGAGEAIFLTKGL</sequence>
<organism evidence="4 5">
    <name type="scientific">Actomonas aquatica</name>
    <dbReference type="NCBI Taxonomy" id="2866162"/>
    <lineage>
        <taxon>Bacteria</taxon>
        <taxon>Pseudomonadati</taxon>
        <taxon>Verrucomicrobiota</taxon>
        <taxon>Opitutia</taxon>
        <taxon>Opitutales</taxon>
        <taxon>Opitutaceae</taxon>
        <taxon>Actomonas</taxon>
    </lineage>
</organism>
<dbReference type="InterPro" id="IPR016181">
    <property type="entry name" value="Acyl_CoA_acyltransferase"/>
</dbReference>
<dbReference type="InterPro" id="IPR000182">
    <property type="entry name" value="GNAT_dom"/>
</dbReference>
<evidence type="ECO:0000256" key="1">
    <source>
        <dbReference type="ARBA" id="ARBA00022679"/>
    </source>
</evidence>
<dbReference type="Proteomes" id="UP000738431">
    <property type="component" value="Chromosome"/>
</dbReference>
<dbReference type="RefSeq" id="WP_221032794.1">
    <property type="nucleotide sequence ID" value="NZ_CP139781.1"/>
</dbReference>
<reference evidence="4 5" key="1">
    <citation type="submission" date="2021-08" db="EMBL/GenBank/DDBJ databases">
        <authorList>
            <person name="Zhang D."/>
            <person name="Zhang A."/>
            <person name="Wang L."/>
        </authorList>
    </citation>
    <scope>NUCLEOTIDE SEQUENCE [LARGE SCALE GENOMIC DNA]</scope>
    <source>
        <strain evidence="4 5">WL0086</strain>
    </source>
</reference>
<dbReference type="InterPro" id="IPR050832">
    <property type="entry name" value="Bact_Acetyltransf"/>
</dbReference>
<reference evidence="4 5" key="2">
    <citation type="submission" date="2023-12" db="EMBL/GenBank/DDBJ databases">
        <title>Description of an unclassified Opitutus bacterium of Verrucomicrobiota.</title>
        <authorList>
            <person name="Zhang D.-F."/>
        </authorList>
    </citation>
    <scope>NUCLEOTIDE SEQUENCE [LARGE SCALE GENOMIC DNA]</scope>
    <source>
        <strain evidence="4 5">WL0086</strain>
    </source>
</reference>
<name>A0ABZ1C5U4_9BACT</name>
<evidence type="ECO:0000256" key="2">
    <source>
        <dbReference type="ARBA" id="ARBA00023315"/>
    </source>
</evidence>
<keyword evidence="2" id="KW-0012">Acyltransferase</keyword>
<accession>A0ABZ1C5U4</accession>
<dbReference type="Gene3D" id="3.40.630.30">
    <property type="match status" value="1"/>
</dbReference>